<dbReference type="Pfam" id="PF14277">
    <property type="entry name" value="DUF4364"/>
    <property type="match status" value="1"/>
</dbReference>
<accession>A0A9D1AKB8</accession>
<gene>
    <name evidence="1" type="ORF">IAB36_08055</name>
</gene>
<protein>
    <submittedName>
        <fullName evidence="1">DUF4364 family protein</fullName>
    </submittedName>
</protein>
<dbReference type="Proteomes" id="UP000886749">
    <property type="component" value="Unassembled WGS sequence"/>
</dbReference>
<comment type="caution">
    <text evidence="1">The sequence shown here is derived from an EMBL/GenBank/DDBJ whole genome shotgun (WGS) entry which is preliminary data.</text>
</comment>
<name>A0A9D1AKB8_9FIRM</name>
<sequence length="175" mass="19412">MQENIFAGVEPGGYHDPATVRVLLCWLLEQCGRQMELSRLMRSVQSTGLVNYFTLCCCLDQLRQGGLVLEEEGVLTLTAKGTQAVRELSSSFPPSVREALLEAACKQPEQVENPASYTLMPGPNGVLVRLTLQEQDYCPMELTLYTPDEASAKQAAQRFVENPALLYQAILEQLM</sequence>
<proteinExistence type="predicted"/>
<reference evidence="1" key="2">
    <citation type="journal article" date="2021" name="PeerJ">
        <title>Extensive microbial diversity within the chicken gut microbiome revealed by metagenomics and culture.</title>
        <authorList>
            <person name="Gilroy R."/>
            <person name="Ravi A."/>
            <person name="Getino M."/>
            <person name="Pursley I."/>
            <person name="Horton D.L."/>
            <person name="Alikhan N.F."/>
            <person name="Baker D."/>
            <person name="Gharbi K."/>
            <person name="Hall N."/>
            <person name="Watson M."/>
            <person name="Adriaenssens E.M."/>
            <person name="Foster-Nyarko E."/>
            <person name="Jarju S."/>
            <person name="Secka A."/>
            <person name="Antonio M."/>
            <person name="Oren A."/>
            <person name="Chaudhuri R.R."/>
            <person name="La Ragione R."/>
            <person name="Hildebrand F."/>
            <person name="Pallen M.J."/>
        </authorList>
    </citation>
    <scope>NUCLEOTIDE SEQUENCE</scope>
    <source>
        <strain evidence="1">CHK184-25365</strain>
    </source>
</reference>
<dbReference type="EMBL" id="DVGY01000186">
    <property type="protein sequence ID" value="HIR41765.1"/>
    <property type="molecule type" value="Genomic_DNA"/>
</dbReference>
<organism evidence="1 2">
    <name type="scientific">Candidatus Egerieicola pullicola</name>
    <dbReference type="NCBI Taxonomy" id="2840775"/>
    <lineage>
        <taxon>Bacteria</taxon>
        <taxon>Bacillati</taxon>
        <taxon>Bacillota</taxon>
        <taxon>Clostridia</taxon>
        <taxon>Eubacteriales</taxon>
        <taxon>Oscillospiraceae</taxon>
        <taxon>Oscillospiraceae incertae sedis</taxon>
        <taxon>Candidatus Egerieicola</taxon>
    </lineage>
</organism>
<reference evidence="1" key="1">
    <citation type="submission" date="2020-10" db="EMBL/GenBank/DDBJ databases">
        <authorList>
            <person name="Gilroy R."/>
        </authorList>
    </citation>
    <scope>NUCLEOTIDE SEQUENCE</scope>
    <source>
        <strain evidence="1">CHK184-25365</strain>
    </source>
</reference>
<dbReference type="AlphaFoldDB" id="A0A9D1AKB8"/>
<evidence type="ECO:0000313" key="2">
    <source>
        <dbReference type="Proteomes" id="UP000886749"/>
    </source>
</evidence>
<dbReference type="InterPro" id="IPR025374">
    <property type="entry name" value="DUF4364"/>
</dbReference>
<evidence type="ECO:0000313" key="1">
    <source>
        <dbReference type="EMBL" id="HIR41765.1"/>
    </source>
</evidence>